<dbReference type="EMBL" id="MN740477">
    <property type="protein sequence ID" value="QHU28953.1"/>
    <property type="molecule type" value="Genomic_DNA"/>
</dbReference>
<accession>A0A6C0LEG7</accession>
<proteinExistence type="predicted"/>
<organism evidence="1">
    <name type="scientific">viral metagenome</name>
    <dbReference type="NCBI Taxonomy" id="1070528"/>
    <lineage>
        <taxon>unclassified sequences</taxon>
        <taxon>metagenomes</taxon>
        <taxon>organismal metagenomes</taxon>
    </lineage>
</organism>
<reference evidence="1" key="1">
    <citation type="journal article" date="2020" name="Nature">
        <title>Giant virus diversity and host interactions through global metagenomics.</title>
        <authorList>
            <person name="Schulz F."/>
            <person name="Roux S."/>
            <person name="Paez-Espino D."/>
            <person name="Jungbluth S."/>
            <person name="Walsh D.A."/>
            <person name="Denef V.J."/>
            <person name="McMahon K.D."/>
            <person name="Konstantinidis K.T."/>
            <person name="Eloe-Fadrosh E.A."/>
            <person name="Kyrpides N.C."/>
            <person name="Woyke T."/>
        </authorList>
    </citation>
    <scope>NUCLEOTIDE SEQUENCE</scope>
    <source>
        <strain evidence="1">GVMAG-M-3300027791-30</strain>
    </source>
</reference>
<name>A0A6C0LEG7_9ZZZZ</name>
<sequence>MEKEIINLRSLAVKNYKQIKKLQRLIYLLQNNIKVYKGKNGGIFYMIKNSKIYI</sequence>
<dbReference type="AlphaFoldDB" id="A0A6C0LEG7"/>
<evidence type="ECO:0000313" key="1">
    <source>
        <dbReference type="EMBL" id="QHU28953.1"/>
    </source>
</evidence>
<protein>
    <submittedName>
        <fullName evidence="1">Uncharacterized protein</fullName>
    </submittedName>
</protein>